<sequence length="217" mass="25044">MKNRASGLLKQIITMITTMAKNKTLTLKSKTRAIKTRLIIFSLLRNKKIMMTSISDKLRSLMGHDQDLINKVIKEEEEEDEAAAGDLDDQGKAVVLHNAMSLESLPNPTHTEFQEEEEEEQGEYGYGPYTYDYKDDDDDDDDKYPDLTHSLFDSADLDASGSVIELVKKSKPEGEEFRLEDEIDQVADLFIRKFHRQMRFQKQLSFKKHMDMVERSA</sequence>
<dbReference type="PANTHER" id="PTHR33450">
    <property type="entry name" value="EMB|CAB67623.1-RELATED"/>
    <property type="match status" value="1"/>
</dbReference>
<evidence type="ECO:0000313" key="3">
    <source>
        <dbReference type="Proteomes" id="UP001281410"/>
    </source>
</evidence>
<dbReference type="PANTHER" id="PTHR33450:SF12">
    <property type="entry name" value="COTTON FIBER PROTEIN"/>
    <property type="match status" value="1"/>
</dbReference>
<dbReference type="InterPro" id="IPR008480">
    <property type="entry name" value="DUF761_pln"/>
</dbReference>
<dbReference type="EMBL" id="JANJYJ010000010">
    <property type="protein sequence ID" value="KAK3183937.1"/>
    <property type="molecule type" value="Genomic_DNA"/>
</dbReference>
<name>A0AAD9ZL66_9ROSI</name>
<reference evidence="2" key="1">
    <citation type="journal article" date="2023" name="Plant J.">
        <title>Genome sequences and population genomics provide insights into the demographic history, inbreeding, and mutation load of two 'living fossil' tree species of Dipteronia.</title>
        <authorList>
            <person name="Feng Y."/>
            <person name="Comes H.P."/>
            <person name="Chen J."/>
            <person name="Zhu S."/>
            <person name="Lu R."/>
            <person name="Zhang X."/>
            <person name="Li P."/>
            <person name="Qiu J."/>
            <person name="Olsen K.M."/>
            <person name="Qiu Y."/>
        </authorList>
    </citation>
    <scope>NUCLEOTIDE SEQUENCE</scope>
    <source>
        <strain evidence="2">NBL</strain>
    </source>
</reference>
<dbReference type="Pfam" id="PF05553">
    <property type="entry name" value="DUF761"/>
    <property type="match status" value="1"/>
</dbReference>
<protein>
    <submittedName>
        <fullName evidence="2">Uncharacterized protein</fullName>
    </submittedName>
</protein>
<feature type="region of interest" description="Disordered" evidence="1">
    <location>
        <begin position="104"/>
        <end position="142"/>
    </location>
</feature>
<organism evidence="2 3">
    <name type="scientific">Dipteronia sinensis</name>
    <dbReference type="NCBI Taxonomy" id="43782"/>
    <lineage>
        <taxon>Eukaryota</taxon>
        <taxon>Viridiplantae</taxon>
        <taxon>Streptophyta</taxon>
        <taxon>Embryophyta</taxon>
        <taxon>Tracheophyta</taxon>
        <taxon>Spermatophyta</taxon>
        <taxon>Magnoliopsida</taxon>
        <taxon>eudicotyledons</taxon>
        <taxon>Gunneridae</taxon>
        <taxon>Pentapetalae</taxon>
        <taxon>rosids</taxon>
        <taxon>malvids</taxon>
        <taxon>Sapindales</taxon>
        <taxon>Sapindaceae</taxon>
        <taxon>Hippocastanoideae</taxon>
        <taxon>Acereae</taxon>
        <taxon>Dipteronia</taxon>
    </lineage>
</organism>
<keyword evidence="3" id="KW-1185">Reference proteome</keyword>
<comment type="caution">
    <text evidence="2">The sequence shown here is derived from an EMBL/GenBank/DDBJ whole genome shotgun (WGS) entry which is preliminary data.</text>
</comment>
<proteinExistence type="predicted"/>
<evidence type="ECO:0000256" key="1">
    <source>
        <dbReference type="SAM" id="MobiDB-lite"/>
    </source>
</evidence>
<dbReference type="Proteomes" id="UP001281410">
    <property type="component" value="Unassembled WGS sequence"/>
</dbReference>
<accession>A0AAD9ZL66</accession>
<gene>
    <name evidence="2" type="ORF">Dsin_031223</name>
</gene>
<evidence type="ECO:0000313" key="2">
    <source>
        <dbReference type="EMBL" id="KAK3183937.1"/>
    </source>
</evidence>
<dbReference type="AlphaFoldDB" id="A0AAD9ZL66"/>